<dbReference type="Proteomes" id="UP000193920">
    <property type="component" value="Unassembled WGS sequence"/>
</dbReference>
<evidence type="ECO:0000313" key="2">
    <source>
        <dbReference type="EMBL" id="ORY18654.1"/>
    </source>
</evidence>
<reference evidence="2 3" key="1">
    <citation type="submission" date="2016-08" db="EMBL/GenBank/DDBJ databases">
        <title>A Parts List for Fungal Cellulosomes Revealed by Comparative Genomics.</title>
        <authorList>
            <consortium name="DOE Joint Genome Institute"/>
            <person name="Haitjema C.H."/>
            <person name="Gilmore S.P."/>
            <person name="Henske J.K."/>
            <person name="Solomon K.V."/>
            <person name="De Groot R."/>
            <person name="Kuo A."/>
            <person name="Mondo S.J."/>
            <person name="Salamov A.A."/>
            <person name="Labutti K."/>
            <person name="Zhao Z."/>
            <person name="Chiniquy J."/>
            <person name="Barry K."/>
            <person name="Brewer H.M."/>
            <person name="Purvine S.O."/>
            <person name="Wright A.T."/>
            <person name="Boxma B."/>
            <person name="Van Alen T."/>
            <person name="Hackstein J.H."/>
            <person name="Baker S.E."/>
            <person name="Grigoriev I.V."/>
            <person name="O'Malley M.A."/>
        </authorList>
    </citation>
    <scope>NUCLEOTIDE SEQUENCE [LARGE SCALE GENOMIC DNA]</scope>
    <source>
        <strain evidence="2 3">G1</strain>
    </source>
</reference>
<organism evidence="2 3">
    <name type="scientific">Neocallimastix californiae</name>
    <dbReference type="NCBI Taxonomy" id="1754190"/>
    <lineage>
        <taxon>Eukaryota</taxon>
        <taxon>Fungi</taxon>
        <taxon>Fungi incertae sedis</taxon>
        <taxon>Chytridiomycota</taxon>
        <taxon>Chytridiomycota incertae sedis</taxon>
        <taxon>Neocallimastigomycetes</taxon>
        <taxon>Neocallimastigales</taxon>
        <taxon>Neocallimastigaceae</taxon>
        <taxon>Neocallimastix</taxon>
    </lineage>
</organism>
<proteinExistence type="predicted"/>
<accession>A0A1Y2A846</accession>
<name>A0A1Y2A846_9FUNG</name>
<comment type="caution">
    <text evidence="2">The sequence shown here is derived from an EMBL/GenBank/DDBJ whole genome shotgun (WGS) entry which is preliminary data.</text>
</comment>
<dbReference type="AlphaFoldDB" id="A0A1Y2A846"/>
<evidence type="ECO:0000313" key="3">
    <source>
        <dbReference type="Proteomes" id="UP000193920"/>
    </source>
</evidence>
<evidence type="ECO:0000256" key="1">
    <source>
        <dbReference type="SAM" id="Phobius"/>
    </source>
</evidence>
<keyword evidence="1" id="KW-0472">Membrane</keyword>
<keyword evidence="1" id="KW-0812">Transmembrane</keyword>
<dbReference type="EMBL" id="MCOG01000318">
    <property type="protein sequence ID" value="ORY18654.1"/>
    <property type="molecule type" value="Genomic_DNA"/>
</dbReference>
<gene>
    <name evidence="2" type="ORF">LY90DRAFT_517382</name>
</gene>
<protein>
    <submittedName>
        <fullName evidence="2">Uncharacterized protein</fullName>
    </submittedName>
</protein>
<keyword evidence="1" id="KW-1133">Transmembrane helix</keyword>
<keyword evidence="3" id="KW-1185">Reference proteome</keyword>
<feature type="transmembrane region" description="Helical" evidence="1">
    <location>
        <begin position="168"/>
        <end position="186"/>
    </location>
</feature>
<sequence>MDVMYMTEKTVLDLESSKLHFFVKLMVSKCNEINEISYYLYKSNNAYICVKSGVIISCESSTIETAINHSGKNGEVNKDSKLTLCLISDQSIELNNANSGNSVTEYAVVSINGKSVMFNTSYNNNLKYLCVDKTCDKDSTKYRVMDKGYTCSKESGINNIMIDNISPLFFLFLKLLYFFYGIIKIIQIML</sequence>